<evidence type="ECO:0000256" key="2">
    <source>
        <dbReference type="ARBA" id="ARBA00022448"/>
    </source>
</evidence>
<evidence type="ECO:0000256" key="14">
    <source>
        <dbReference type="ARBA" id="ARBA00034099"/>
    </source>
</evidence>
<evidence type="ECO:0000259" key="16">
    <source>
        <dbReference type="Pfam" id="PF02931"/>
    </source>
</evidence>
<evidence type="ECO:0000256" key="10">
    <source>
        <dbReference type="ARBA" id="ARBA00023170"/>
    </source>
</evidence>
<keyword evidence="7 15" id="KW-0406">Ion transport</keyword>
<evidence type="ECO:0000256" key="3">
    <source>
        <dbReference type="ARBA" id="ARBA00022475"/>
    </source>
</evidence>
<accession>A0A8S2E529</accession>
<dbReference type="PRINTS" id="PR00252">
    <property type="entry name" value="NRIONCHANNEL"/>
</dbReference>
<dbReference type="InterPro" id="IPR036719">
    <property type="entry name" value="Neuro-gated_channel_TM_sf"/>
</dbReference>
<dbReference type="EMBL" id="CAJNOK010011204">
    <property type="protein sequence ID" value="CAF1134740.1"/>
    <property type="molecule type" value="Genomic_DNA"/>
</dbReference>
<dbReference type="InterPro" id="IPR002394">
    <property type="entry name" value="Nicotinic_acetylcholine_rcpt"/>
</dbReference>
<dbReference type="Proteomes" id="UP000677228">
    <property type="component" value="Unassembled WGS sequence"/>
</dbReference>
<evidence type="ECO:0000256" key="4">
    <source>
        <dbReference type="ARBA" id="ARBA00022692"/>
    </source>
</evidence>
<evidence type="ECO:0000259" key="17">
    <source>
        <dbReference type="Pfam" id="PF02932"/>
    </source>
</evidence>
<evidence type="ECO:0000313" key="20">
    <source>
        <dbReference type="Proteomes" id="UP000677228"/>
    </source>
</evidence>
<keyword evidence="11" id="KW-0325">Glycoprotein</keyword>
<evidence type="ECO:0000256" key="7">
    <source>
        <dbReference type="ARBA" id="ARBA00023065"/>
    </source>
</evidence>
<keyword evidence="8 15" id="KW-0472">Membrane</keyword>
<dbReference type="FunFam" id="2.70.170.10:FF:000016">
    <property type="entry name" value="Nicotinic acetylcholine receptor subunit"/>
    <property type="match status" value="1"/>
</dbReference>
<comment type="similarity">
    <text evidence="1">Belongs to the ligand-gated ion channel (TC 1.A.9) family. Acetylcholine receptor (TC 1.A.9.1) subfamily.</text>
</comment>
<dbReference type="InterPro" id="IPR006202">
    <property type="entry name" value="Neur_chan_lig-bd"/>
</dbReference>
<dbReference type="Gene3D" id="1.20.58.390">
    <property type="entry name" value="Neurotransmitter-gated ion-channel transmembrane domain"/>
    <property type="match status" value="1"/>
</dbReference>
<feature type="domain" description="Neurotransmitter-gated ion-channel ligand-binding" evidence="16">
    <location>
        <begin position="7"/>
        <end position="215"/>
    </location>
</feature>
<dbReference type="SUPFAM" id="SSF63712">
    <property type="entry name" value="Nicotinic receptor ligand binding domain-like"/>
    <property type="match status" value="1"/>
</dbReference>
<keyword evidence="2 15" id="KW-0813">Transport</keyword>
<evidence type="ECO:0000313" key="19">
    <source>
        <dbReference type="EMBL" id="CAF3922185.1"/>
    </source>
</evidence>
<keyword evidence="3" id="KW-1003">Cell membrane</keyword>
<keyword evidence="9" id="KW-1015">Disulfide bond</keyword>
<evidence type="ECO:0000256" key="11">
    <source>
        <dbReference type="ARBA" id="ARBA00023180"/>
    </source>
</evidence>
<dbReference type="InterPro" id="IPR036734">
    <property type="entry name" value="Neur_chan_lig-bd_sf"/>
</dbReference>
<dbReference type="Gene3D" id="2.70.170.10">
    <property type="entry name" value="Neurotransmitter-gated ion-channel ligand-binding domain"/>
    <property type="match status" value="1"/>
</dbReference>
<organism evidence="18 20">
    <name type="scientific">Didymodactylos carnosus</name>
    <dbReference type="NCBI Taxonomy" id="1234261"/>
    <lineage>
        <taxon>Eukaryota</taxon>
        <taxon>Metazoa</taxon>
        <taxon>Spiralia</taxon>
        <taxon>Gnathifera</taxon>
        <taxon>Rotifera</taxon>
        <taxon>Eurotatoria</taxon>
        <taxon>Bdelloidea</taxon>
        <taxon>Philodinida</taxon>
        <taxon>Philodinidae</taxon>
        <taxon>Didymodactylos</taxon>
    </lineage>
</organism>
<protein>
    <submittedName>
        <fullName evidence="18">Uncharacterized protein</fullName>
    </submittedName>
</protein>
<dbReference type="AlphaFoldDB" id="A0A8S2E529"/>
<dbReference type="CDD" id="cd18997">
    <property type="entry name" value="LGIC_ECD_nAChR"/>
    <property type="match status" value="1"/>
</dbReference>
<dbReference type="NCBIfam" id="TIGR00860">
    <property type="entry name" value="LIC"/>
    <property type="match status" value="1"/>
</dbReference>
<keyword evidence="12" id="KW-1071">Ligand-gated ion channel</keyword>
<feature type="domain" description="Neurotransmitter-gated ion-channel transmembrane" evidence="17">
    <location>
        <begin position="223"/>
        <end position="476"/>
    </location>
</feature>
<dbReference type="EMBL" id="CAJOBA010023508">
    <property type="protein sequence ID" value="CAF3922185.1"/>
    <property type="molecule type" value="Genomic_DNA"/>
</dbReference>
<evidence type="ECO:0000256" key="6">
    <source>
        <dbReference type="ARBA" id="ARBA00023018"/>
    </source>
</evidence>
<dbReference type="PROSITE" id="PS00236">
    <property type="entry name" value="NEUROTR_ION_CHANNEL"/>
    <property type="match status" value="1"/>
</dbReference>
<dbReference type="PRINTS" id="PR00254">
    <property type="entry name" value="NICOTINICR"/>
</dbReference>
<dbReference type="InterPro" id="IPR038050">
    <property type="entry name" value="Neuro_actylchol_rec"/>
</dbReference>
<evidence type="ECO:0000256" key="15">
    <source>
        <dbReference type="RuleBase" id="RU000687"/>
    </source>
</evidence>
<keyword evidence="4 15" id="KW-0812">Transmembrane</keyword>
<dbReference type="GO" id="GO:0022848">
    <property type="term" value="F:acetylcholine-gated monoatomic cation-selective channel activity"/>
    <property type="evidence" value="ECO:0007669"/>
    <property type="project" value="InterPro"/>
</dbReference>
<comment type="subcellular location">
    <subcellularLocation>
        <location evidence="14">Synaptic cell membrane</location>
        <topology evidence="14">Multi-pass membrane protein</topology>
    </subcellularLocation>
</comment>
<dbReference type="PANTHER" id="PTHR18945">
    <property type="entry name" value="NEUROTRANSMITTER GATED ION CHANNEL"/>
    <property type="match status" value="1"/>
</dbReference>
<gene>
    <name evidence="18" type="ORF">OVA965_LOCUS20828</name>
    <name evidence="19" type="ORF">TMI583_LOCUS21324</name>
</gene>
<evidence type="ECO:0000256" key="9">
    <source>
        <dbReference type="ARBA" id="ARBA00023157"/>
    </source>
</evidence>
<name>A0A8S2E529_9BILA</name>
<evidence type="ECO:0000256" key="8">
    <source>
        <dbReference type="ARBA" id="ARBA00023136"/>
    </source>
</evidence>
<evidence type="ECO:0000256" key="12">
    <source>
        <dbReference type="ARBA" id="ARBA00023286"/>
    </source>
</evidence>
<feature type="transmembrane region" description="Helical" evidence="15">
    <location>
        <begin position="216"/>
        <end position="235"/>
    </location>
</feature>
<comment type="caution">
    <text evidence="15">Lacks conserved residue(s) required for the propagation of feature annotation.</text>
</comment>
<reference evidence="18" key="1">
    <citation type="submission" date="2021-02" db="EMBL/GenBank/DDBJ databases">
        <authorList>
            <person name="Nowell W R."/>
        </authorList>
    </citation>
    <scope>NUCLEOTIDE SEQUENCE</scope>
</reference>
<keyword evidence="10" id="KW-0675">Receptor</keyword>
<evidence type="ECO:0000256" key="1">
    <source>
        <dbReference type="ARBA" id="ARBA00009237"/>
    </source>
</evidence>
<dbReference type="InterPro" id="IPR006029">
    <property type="entry name" value="Neurotrans-gated_channel_TM"/>
</dbReference>
<evidence type="ECO:0000256" key="5">
    <source>
        <dbReference type="ARBA" id="ARBA00022989"/>
    </source>
</evidence>
<dbReference type="Proteomes" id="UP000682733">
    <property type="component" value="Unassembled WGS sequence"/>
</dbReference>
<dbReference type="CDD" id="cd19051">
    <property type="entry name" value="LGIC_TM_cation"/>
    <property type="match status" value="1"/>
</dbReference>
<evidence type="ECO:0000256" key="13">
    <source>
        <dbReference type="ARBA" id="ARBA00023303"/>
    </source>
</evidence>
<dbReference type="SUPFAM" id="SSF90112">
    <property type="entry name" value="Neurotransmitter-gated ion-channel transmembrane pore"/>
    <property type="match status" value="1"/>
</dbReference>
<feature type="non-terminal residue" evidence="18">
    <location>
        <position position="1"/>
    </location>
</feature>
<evidence type="ECO:0000313" key="18">
    <source>
        <dbReference type="EMBL" id="CAF1134740.1"/>
    </source>
</evidence>
<feature type="transmembrane region" description="Helical" evidence="15">
    <location>
        <begin position="247"/>
        <end position="264"/>
    </location>
</feature>
<keyword evidence="6" id="KW-0770">Synapse</keyword>
<dbReference type="Pfam" id="PF02931">
    <property type="entry name" value="Neur_chan_LBD"/>
    <property type="match status" value="1"/>
</dbReference>
<keyword evidence="5 15" id="KW-1133">Transmembrane helix</keyword>
<dbReference type="Pfam" id="PF02932">
    <property type="entry name" value="Neur_chan_memb"/>
    <property type="match status" value="1"/>
</dbReference>
<dbReference type="GO" id="GO:0045211">
    <property type="term" value="C:postsynaptic membrane"/>
    <property type="evidence" value="ECO:0007669"/>
    <property type="project" value="InterPro"/>
</dbReference>
<dbReference type="InterPro" id="IPR018000">
    <property type="entry name" value="Neurotransmitter_ion_chnl_CS"/>
</dbReference>
<keyword evidence="13 15" id="KW-0407">Ion channel</keyword>
<sequence length="490" mass="57381">DLCDVEMNLTRHLLNPVYYDKTVRPARDHRDVTNVSFDLSLAQVIDVDEKYQIITTNQWLTMKWFDPKLTWNPNDFDNVTLLHIKYDKVWLPDVVLYNNADKLASLSQISTNVMVNSEGMVEWLSTGIFHSSCSIDVRYFPFDEQNCTLKFASWSYDSARLNLMQKSNQGDMSNFMSNSEWEIIYLHVKRNVVKYSCCPETFPDLTYTIQMRRRPLFYVFNMLLPCFLITIVAFLGFCVPSDSGEKVSIGVTTLLSMTVFLMLLNESMPPNSDALPLIAMSVASLNLYHHGKHYSHSVPSWMAQLFFSILPKILFMKIDVPDQWLDRLILQKRGFKVMKSDVNNINEKSHLRKNNNYKVHKELLSNVYEEQQNHIPQPSDYSFTSPPLVLRAYNSSITRDRNHLHISNDNYTKPYDQTLYRSYLKSIEYIHRLVKQNDQRLQQQEHNVNIGQEWQILGRVLDRLLVYLFLIGTVLIFFFILGQAPHLRLK</sequence>
<dbReference type="InterPro" id="IPR006201">
    <property type="entry name" value="Neur_channel"/>
</dbReference>
<proteinExistence type="inferred from homology"/>
<dbReference type="GO" id="GO:0004888">
    <property type="term" value="F:transmembrane signaling receptor activity"/>
    <property type="evidence" value="ECO:0007669"/>
    <property type="project" value="InterPro"/>
</dbReference>
<feature type="transmembrane region" description="Helical" evidence="15">
    <location>
        <begin position="464"/>
        <end position="484"/>
    </location>
</feature>
<comment type="caution">
    <text evidence="18">The sequence shown here is derived from an EMBL/GenBank/DDBJ whole genome shotgun (WGS) entry which is preliminary data.</text>
</comment>